<evidence type="ECO:0000256" key="6">
    <source>
        <dbReference type="ARBA" id="ARBA00022989"/>
    </source>
</evidence>
<feature type="transmembrane region" description="Helical" evidence="10">
    <location>
        <begin position="269"/>
        <end position="286"/>
    </location>
</feature>
<name>A0ABD1FFF5_HYPHA</name>
<comment type="similarity">
    <text evidence="10">Belongs to the insect chemoreceptor superfamily. Heteromeric odorant receptor channel (TC 1.A.69) family.</text>
</comment>
<evidence type="ECO:0000256" key="3">
    <source>
        <dbReference type="ARBA" id="ARBA00022606"/>
    </source>
</evidence>
<keyword evidence="7 10" id="KW-0472">Membrane</keyword>
<accession>A0ABD1FFF5</accession>
<dbReference type="AlphaFoldDB" id="A0ABD1FFF5"/>
<feature type="transmembrane region" description="Helical" evidence="10">
    <location>
        <begin position="73"/>
        <end position="92"/>
    </location>
</feature>
<dbReference type="GO" id="GO:0007165">
    <property type="term" value="P:signal transduction"/>
    <property type="evidence" value="ECO:0007669"/>
    <property type="project" value="UniProtKB-KW"/>
</dbReference>
<keyword evidence="2" id="KW-1003">Cell membrane</keyword>
<keyword evidence="4 10" id="KW-0812">Transmembrane</keyword>
<dbReference type="PANTHER" id="PTHR21137">
    <property type="entry name" value="ODORANT RECEPTOR"/>
    <property type="match status" value="1"/>
</dbReference>
<evidence type="ECO:0000256" key="4">
    <source>
        <dbReference type="ARBA" id="ARBA00022692"/>
    </source>
</evidence>
<comment type="caution">
    <text evidence="10">Lacks conserved residue(s) required for the propagation of feature annotation.</text>
</comment>
<evidence type="ECO:0000313" key="12">
    <source>
        <dbReference type="Proteomes" id="UP001566132"/>
    </source>
</evidence>
<dbReference type="EMBL" id="JBDJPC010000001">
    <property type="protein sequence ID" value="KAL1517992.1"/>
    <property type="molecule type" value="Genomic_DNA"/>
</dbReference>
<keyword evidence="12" id="KW-1185">Reference proteome</keyword>
<evidence type="ECO:0000256" key="2">
    <source>
        <dbReference type="ARBA" id="ARBA00022475"/>
    </source>
</evidence>
<protein>
    <recommendedName>
        <fullName evidence="10">Odorant receptor</fullName>
    </recommendedName>
</protein>
<evidence type="ECO:0000256" key="9">
    <source>
        <dbReference type="ARBA" id="ARBA00023224"/>
    </source>
</evidence>
<feature type="transmembrane region" description="Helical" evidence="10">
    <location>
        <begin position="292"/>
        <end position="310"/>
    </location>
</feature>
<keyword evidence="8 10" id="KW-0675">Receptor</keyword>
<evidence type="ECO:0000256" key="10">
    <source>
        <dbReference type="RuleBase" id="RU351113"/>
    </source>
</evidence>
<comment type="caution">
    <text evidence="11">The sequence shown here is derived from an EMBL/GenBank/DDBJ whole genome shotgun (WGS) entry which is preliminary data.</text>
</comment>
<evidence type="ECO:0000256" key="8">
    <source>
        <dbReference type="ARBA" id="ARBA00023170"/>
    </source>
</evidence>
<feature type="transmembrane region" description="Helical" evidence="10">
    <location>
        <begin position="37"/>
        <end position="61"/>
    </location>
</feature>
<comment type="subcellular location">
    <subcellularLocation>
        <location evidence="1 10">Cell membrane</location>
        <topology evidence="1 10">Multi-pass membrane protein</topology>
    </subcellularLocation>
</comment>
<dbReference type="Proteomes" id="UP001566132">
    <property type="component" value="Unassembled WGS sequence"/>
</dbReference>
<dbReference type="GO" id="GO:0007608">
    <property type="term" value="P:sensory perception of smell"/>
    <property type="evidence" value="ECO:0007669"/>
    <property type="project" value="UniProtKB-KW"/>
</dbReference>
<dbReference type="GO" id="GO:0005886">
    <property type="term" value="C:plasma membrane"/>
    <property type="evidence" value="ECO:0007669"/>
    <property type="project" value="UniProtKB-SubCell"/>
</dbReference>
<keyword evidence="3 10" id="KW-0716">Sensory transduction</keyword>
<dbReference type="Pfam" id="PF02949">
    <property type="entry name" value="7tm_6"/>
    <property type="match status" value="1"/>
</dbReference>
<keyword evidence="6 10" id="KW-1133">Transmembrane helix</keyword>
<reference evidence="11 12" key="1">
    <citation type="submission" date="2024-05" db="EMBL/GenBank/DDBJ databases">
        <title>Genetic variation in Jamaican populations of the coffee berry borer (Hypothenemus hampei).</title>
        <authorList>
            <person name="Errbii M."/>
            <person name="Myrie A."/>
        </authorList>
    </citation>
    <scope>NUCLEOTIDE SEQUENCE [LARGE SCALE GENOMIC DNA]</scope>
    <source>
        <strain evidence="11">JA-Hopewell-2020-01-JO</strain>
        <tissue evidence="11">Whole body</tissue>
    </source>
</reference>
<keyword evidence="9 10" id="KW-0807">Transducer</keyword>
<gene>
    <name evidence="11" type="ORF">ABEB36_001682</name>
</gene>
<dbReference type="PANTHER" id="PTHR21137:SF35">
    <property type="entry name" value="ODORANT RECEPTOR 19A-RELATED"/>
    <property type="match status" value="1"/>
</dbReference>
<evidence type="ECO:0000256" key="5">
    <source>
        <dbReference type="ARBA" id="ARBA00022725"/>
    </source>
</evidence>
<proteinExistence type="inferred from homology"/>
<evidence type="ECO:0000313" key="11">
    <source>
        <dbReference type="EMBL" id="KAL1517992.1"/>
    </source>
</evidence>
<sequence length="385" mass="44196">MYALTKDKPFYCALLLLIVFLWYPPTNHRLYKKWFFGFSAALRTISLLTAMGTFAHLILAIKNNADIDISEDIGDLTGFVGCMTICLNFLMYHSEWAKLFNQLSDFKHFGQPPEYEKVVKQGNFTTLMCIIYTIPGMLSYCCMSYIDIPNCKKNNILKGLNEPCGMINPTWLPLEEMKGTYFIMFYFLQAVGIFIYLPSSFVICTVPWEAVGVIVARINHLKGIFKDVFRQDDEDRCIGQLQYCIQYHQDIIKTSQELSFLVRRTVKNLFLLIAMIIGSLGSQVLKSSTPKAVTFVLGYIMAMFFICHAGQRLIDESLDLTNQIYDSKWYDMKPKIKRDIAFVLARCQKPMTLTGPPSMICLGHVLFNTIIKTSYSYLTLLNEMV</sequence>
<feature type="transmembrane region" description="Helical" evidence="10">
    <location>
        <begin position="9"/>
        <end position="25"/>
    </location>
</feature>
<evidence type="ECO:0000256" key="1">
    <source>
        <dbReference type="ARBA" id="ARBA00004651"/>
    </source>
</evidence>
<keyword evidence="5 10" id="KW-0552">Olfaction</keyword>
<organism evidence="11 12">
    <name type="scientific">Hypothenemus hampei</name>
    <name type="common">Coffee berry borer</name>
    <dbReference type="NCBI Taxonomy" id="57062"/>
    <lineage>
        <taxon>Eukaryota</taxon>
        <taxon>Metazoa</taxon>
        <taxon>Ecdysozoa</taxon>
        <taxon>Arthropoda</taxon>
        <taxon>Hexapoda</taxon>
        <taxon>Insecta</taxon>
        <taxon>Pterygota</taxon>
        <taxon>Neoptera</taxon>
        <taxon>Endopterygota</taxon>
        <taxon>Coleoptera</taxon>
        <taxon>Polyphaga</taxon>
        <taxon>Cucujiformia</taxon>
        <taxon>Curculionidae</taxon>
        <taxon>Scolytinae</taxon>
        <taxon>Hypothenemus</taxon>
    </lineage>
</organism>
<dbReference type="InterPro" id="IPR004117">
    <property type="entry name" value="7tm6_olfct_rcpt"/>
</dbReference>
<evidence type="ECO:0000256" key="7">
    <source>
        <dbReference type="ARBA" id="ARBA00023136"/>
    </source>
</evidence>
<feature type="transmembrane region" description="Helical" evidence="10">
    <location>
        <begin position="179"/>
        <end position="197"/>
    </location>
</feature>